<accession>A0A918M565</accession>
<feature type="domain" description="D-isomer specific 2-hydroxyacid dehydrogenase NAD-binding" evidence="11">
    <location>
        <begin position="107"/>
        <end position="281"/>
    </location>
</feature>
<dbReference type="PROSITE" id="PS00065">
    <property type="entry name" value="D_2_HYDROXYACID_DH_1"/>
    <property type="match status" value="1"/>
</dbReference>
<dbReference type="EC" id="1.1.1.399" evidence="3"/>
<dbReference type="SUPFAM" id="SSF52283">
    <property type="entry name" value="Formate/glycerate dehydrogenase catalytic domain-like"/>
    <property type="match status" value="1"/>
</dbReference>
<dbReference type="RefSeq" id="WP_189552135.1">
    <property type="nucleotide sequence ID" value="NZ_BMTP01000009.1"/>
</dbReference>
<reference evidence="12" key="2">
    <citation type="submission" date="2020-09" db="EMBL/GenBank/DDBJ databases">
        <authorList>
            <person name="Sun Q."/>
            <person name="Ohkuma M."/>
        </authorList>
    </citation>
    <scope>NUCLEOTIDE SEQUENCE</scope>
    <source>
        <strain evidence="12">JCM 4391</strain>
    </source>
</reference>
<keyword evidence="5 9" id="KW-0560">Oxidoreductase</keyword>
<keyword evidence="13" id="KW-1185">Reference proteome</keyword>
<dbReference type="Proteomes" id="UP000636661">
    <property type="component" value="Unassembled WGS sequence"/>
</dbReference>
<protein>
    <recommendedName>
        <fullName evidence="7">2-oxoglutarate reductase</fullName>
        <ecNumber evidence="3">1.1.1.399</ecNumber>
    </recommendedName>
    <alternativeName>
        <fullName evidence="7">2-oxoglutarate reductase</fullName>
    </alternativeName>
</protein>
<organism evidence="12 13">
    <name type="scientific">Streptomyces lavendofoliae</name>
    <dbReference type="NCBI Taxonomy" id="67314"/>
    <lineage>
        <taxon>Bacteria</taxon>
        <taxon>Bacillati</taxon>
        <taxon>Actinomycetota</taxon>
        <taxon>Actinomycetes</taxon>
        <taxon>Kitasatosporales</taxon>
        <taxon>Streptomycetaceae</taxon>
        <taxon>Streptomyces</taxon>
    </lineage>
</organism>
<comment type="function">
    <text evidence="1">Catalyzes the reversible oxidation of 3-phospho-D-glycerate to 3-phosphonooxypyruvate, the first step of the phosphorylated L-serine biosynthesis pathway. Also catalyzes the reversible oxidation of 2-hydroxyglutarate to 2-oxoglutarate.</text>
</comment>
<dbReference type="InterPro" id="IPR006140">
    <property type="entry name" value="D-isomer_DH_NAD-bd"/>
</dbReference>
<evidence type="ECO:0000256" key="2">
    <source>
        <dbReference type="ARBA" id="ARBA00005854"/>
    </source>
</evidence>
<evidence type="ECO:0000259" key="10">
    <source>
        <dbReference type="Pfam" id="PF00389"/>
    </source>
</evidence>
<dbReference type="InterPro" id="IPR029752">
    <property type="entry name" value="D-isomer_DH_CS1"/>
</dbReference>
<dbReference type="GO" id="GO:0016616">
    <property type="term" value="F:oxidoreductase activity, acting on the CH-OH group of donors, NAD or NADP as acceptor"/>
    <property type="evidence" value="ECO:0007669"/>
    <property type="project" value="InterPro"/>
</dbReference>
<dbReference type="InterPro" id="IPR029753">
    <property type="entry name" value="D-isomer_DH_CS"/>
</dbReference>
<evidence type="ECO:0000313" key="12">
    <source>
        <dbReference type="EMBL" id="GGU46689.1"/>
    </source>
</evidence>
<evidence type="ECO:0000256" key="1">
    <source>
        <dbReference type="ARBA" id="ARBA00003800"/>
    </source>
</evidence>
<dbReference type="Gene3D" id="3.40.50.720">
    <property type="entry name" value="NAD(P)-binding Rossmann-like Domain"/>
    <property type="match status" value="2"/>
</dbReference>
<dbReference type="SUPFAM" id="SSF51735">
    <property type="entry name" value="NAD(P)-binding Rossmann-fold domains"/>
    <property type="match status" value="1"/>
</dbReference>
<gene>
    <name evidence="12" type="ORF">GCM10010274_38920</name>
</gene>
<dbReference type="InterPro" id="IPR050857">
    <property type="entry name" value="D-2-hydroxyacid_DH"/>
</dbReference>
<sequence length="312" mass="32439">MAQPVVLIADPLDAAALEGLGADFDVRHCDGSDRGRLLAALPAADALIIRSATRVDREALAAAPRLRIVARAGVGLDNVDLAAAREAGVEVVNAPDSNTTSVAELTVGLILALLRHIPAAGASVRAGEWNRSAFQGEELSGKTVGILGFGRIGRLVARRLAAFDARLLAHDPHVPDGVAEELGVEPVRFDALMRRSDVLTVHLPRTPATTGIIGTAALAMAKPTLRLVNTSRGGIVDESALETALKDKRVAGAALDVFAVEPATHNGLLAYDNVLPTPHIGAGTRDAQYRAGRDAVSAVRRALLPEGGPARP</sequence>
<evidence type="ECO:0000313" key="13">
    <source>
        <dbReference type="Proteomes" id="UP000636661"/>
    </source>
</evidence>
<evidence type="ECO:0000259" key="11">
    <source>
        <dbReference type="Pfam" id="PF02826"/>
    </source>
</evidence>
<dbReference type="FunFam" id="3.40.50.720:FF:000021">
    <property type="entry name" value="D-3-phosphoglycerate dehydrogenase"/>
    <property type="match status" value="1"/>
</dbReference>
<reference evidence="12" key="1">
    <citation type="journal article" date="2014" name="Int. J. Syst. Evol. Microbiol.">
        <title>Complete genome sequence of Corynebacterium casei LMG S-19264T (=DSM 44701T), isolated from a smear-ripened cheese.</title>
        <authorList>
            <consortium name="US DOE Joint Genome Institute (JGI-PGF)"/>
            <person name="Walter F."/>
            <person name="Albersmeier A."/>
            <person name="Kalinowski J."/>
            <person name="Ruckert C."/>
        </authorList>
    </citation>
    <scope>NUCLEOTIDE SEQUENCE</scope>
    <source>
        <strain evidence="12">JCM 4391</strain>
    </source>
</reference>
<dbReference type="AlphaFoldDB" id="A0A918M565"/>
<comment type="similarity">
    <text evidence="2 9">Belongs to the D-isomer specific 2-hydroxyacid dehydrogenase family.</text>
</comment>
<evidence type="ECO:0000256" key="9">
    <source>
        <dbReference type="RuleBase" id="RU003719"/>
    </source>
</evidence>
<evidence type="ECO:0000256" key="3">
    <source>
        <dbReference type="ARBA" id="ARBA00013001"/>
    </source>
</evidence>
<evidence type="ECO:0000256" key="4">
    <source>
        <dbReference type="ARBA" id="ARBA00022605"/>
    </source>
</evidence>
<dbReference type="GO" id="GO:0051287">
    <property type="term" value="F:NAD binding"/>
    <property type="evidence" value="ECO:0007669"/>
    <property type="project" value="InterPro"/>
</dbReference>
<dbReference type="Pfam" id="PF02826">
    <property type="entry name" value="2-Hacid_dh_C"/>
    <property type="match status" value="1"/>
</dbReference>
<dbReference type="GO" id="GO:0008652">
    <property type="term" value="P:amino acid biosynthetic process"/>
    <property type="evidence" value="ECO:0007669"/>
    <property type="project" value="UniProtKB-KW"/>
</dbReference>
<evidence type="ECO:0000256" key="7">
    <source>
        <dbReference type="ARBA" id="ARBA00030455"/>
    </source>
</evidence>
<feature type="domain" description="D-isomer specific 2-hydroxyacid dehydrogenase catalytic" evidence="10">
    <location>
        <begin position="6"/>
        <end position="303"/>
    </location>
</feature>
<comment type="catalytic activity">
    <reaction evidence="8">
        <text>(R)-2-hydroxyglutarate + NAD(+) = 2-oxoglutarate + NADH + H(+)</text>
        <dbReference type="Rhea" id="RHEA:49612"/>
        <dbReference type="ChEBI" id="CHEBI:15378"/>
        <dbReference type="ChEBI" id="CHEBI:15801"/>
        <dbReference type="ChEBI" id="CHEBI:16810"/>
        <dbReference type="ChEBI" id="CHEBI:57540"/>
        <dbReference type="ChEBI" id="CHEBI:57945"/>
        <dbReference type="EC" id="1.1.1.399"/>
    </reaction>
</comment>
<comment type="caution">
    <text evidence="12">The sequence shown here is derived from an EMBL/GenBank/DDBJ whole genome shotgun (WGS) entry which is preliminary data.</text>
</comment>
<evidence type="ECO:0000256" key="8">
    <source>
        <dbReference type="ARBA" id="ARBA00048126"/>
    </source>
</evidence>
<dbReference type="Pfam" id="PF00389">
    <property type="entry name" value="2-Hacid_dh"/>
    <property type="match status" value="1"/>
</dbReference>
<name>A0A918M565_9ACTN</name>
<dbReference type="EMBL" id="BMTP01000009">
    <property type="protein sequence ID" value="GGU46689.1"/>
    <property type="molecule type" value="Genomic_DNA"/>
</dbReference>
<keyword evidence="4" id="KW-0028">Amino-acid biosynthesis</keyword>
<evidence type="ECO:0000256" key="5">
    <source>
        <dbReference type="ARBA" id="ARBA00023002"/>
    </source>
</evidence>
<dbReference type="InterPro" id="IPR036291">
    <property type="entry name" value="NAD(P)-bd_dom_sf"/>
</dbReference>
<dbReference type="InterPro" id="IPR006139">
    <property type="entry name" value="D-isomer_2_OHA_DH_cat_dom"/>
</dbReference>
<keyword evidence="6" id="KW-0520">NAD</keyword>
<dbReference type="PANTHER" id="PTHR42789">
    <property type="entry name" value="D-ISOMER SPECIFIC 2-HYDROXYACID DEHYDROGENASE FAMILY PROTEIN (AFU_ORTHOLOGUE AFUA_6G10090)"/>
    <property type="match status" value="1"/>
</dbReference>
<dbReference type="PROSITE" id="PS00671">
    <property type="entry name" value="D_2_HYDROXYACID_DH_3"/>
    <property type="match status" value="1"/>
</dbReference>
<proteinExistence type="inferred from homology"/>
<evidence type="ECO:0000256" key="6">
    <source>
        <dbReference type="ARBA" id="ARBA00023027"/>
    </source>
</evidence>
<dbReference type="CDD" id="cd12173">
    <property type="entry name" value="PGDH_4"/>
    <property type="match status" value="1"/>
</dbReference>
<dbReference type="PANTHER" id="PTHR42789:SF1">
    <property type="entry name" value="D-ISOMER SPECIFIC 2-HYDROXYACID DEHYDROGENASE FAMILY PROTEIN (AFU_ORTHOLOGUE AFUA_6G10090)"/>
    <property type="match status" value="1"/>
</dbReference>